<dbReference type="AlphaFoldDB" id="A0A6J5JNV6"/>
<dbReference type="EMBL" id="CABWIL020000036">
    <property type="protein sequence ID" value="CAB3972981.1"/>
    <property type="molecule type" value="Genomic_DNA"/>
</dbReference>
<proteinExistence type="predicted"/>
<organism evidence="1 2">
    <name type="scientific">Burkholderia aenigmatica</name>
    <dbReference type="NCBI Taxonomy" id="2015348"/>
    <lineage>
        <taxon>Bacteria</taxon>
        <taxon>Pseudomonadati</taxon>
        <taxon>Pseudomonadota</taxon>
        <taxon>Betaproteobacteria</taxon>
        <taxon>Burkholderiales</taxon>
        <taxon>Burkholderiaceae</taxon>
        <taxon>Burkholderia</taxon>
        <taxon>Burkholderia cepacia complex</taxon>
    </lineage>
</organism>
<dbReference type="RefSeq" id="WP_265343102.1">
    <property type="nucleotide sequence ID" value="NZ_CABWIL020000036.1"/>
</dbReference>
<dbReference type="Proteomes" id="UP000494301">
    <property type="component" value="Unassembled WGS sequence"/>
</dbReference>
<evidence type="ECO:0000313" key="1">
    <source>
        <dbReference type="EMBL" id="CAB3972981.1"/>
    </source>
</evidence>
<gene>
    <name evidence="1" type="ORF">BLA3211_07266</name>
</gene>
<sequence>MADRWKGFLLRLPALAIHCAALLARHPLERWCSMADEARNRR</sequence>
<accession>A0A6J5JNV6</accession>
<protein>
    <submittedName>
        <fullName evidence="1">Uncharacterized protein</fullName>
    </submittedName>
</protein>
<name>A0A6J5JNV6_9BURK</name>
<reference evidence="1 2" key="1">
    <citation type="submission" date="2020-04" db="EMBL/GenBank/DDBJ databases">
        <authorList>
            <person name="Depoorter E."/>
        </authorList>
    </citation>
    <scope>NUCLEOTIDE SEQUENCE [LARGE SCALE GENOMIC DNA]</scope>
    <source>
        <strain evidence="1 2">BCC0217</strain>
    </source>
</reference>
<evidence type="ECO:0000313" key="2">
    <source>
        <dbReference type="Proteomes" id="UP000494301"/>
    </source>
</evidence>